<dbReference type="AlphaFoldDB" id="A0A7Y0LDM1"/>
<dbReference type="RefSeq" id="WP_169075932.1">
    <property type="nucleotide sequence ID" value="NZ_JABBXH010000004.1"/>
</dbReference>
<accession>A0A7Y0LDM1</accession>
<comment type="caution">
    <text evidence="1">The sequence shown here is derived from an EMBL/GenBank/DDBJ whole genome shotgun (WGS) entry which is preliminary data.</text>
</comment>
<evidence type="ECO:0000313" key="2">
    <source>
        <dbReference type="Proteomes" id="UP000568664"/>
    </source>
</evidence>
<reference evidence="1 2" key="1">
    <citation type="submission" date="2020-04" db="EMBL/GenBank/DDBJ databases">
        <title>Thalassotalea sp. M1531, isolated from the surface of marine red alga.</title>
        <authorList>
            <person name="Pang L."/>
            <person name="Lu D.-C."/>
        </authorList>
    </citation>
    <scope>NUCLEOTIDE SEQUENCE [LARGE SCALE GENOMIC DNA]</scope>
    <source>
        <strain evidence="1 2">M1531</strain>
    </source>
</reference>
<keyword evidence="2" id="KW-1185">Reference proteome</keyword>
<dbReference type="Proteomes" id="UP000568664">
    <property type="component" value="Unassembled WGS sequence"/>
</dbReference>
<organism evidence="1 2">
    <name type="scientific">Thalassotalea algicola</name>
    <dbReference type="NCBI Taxonomy" id="2716224"/>
    <lineage>
        <taxon>Bacteria</taxon>
        <taxon>Pseudomonadati</taxon>
        <taxon>Pseudomonadota</taxon>
        <taxon>Gammaproteobacteria</taxon>
        <taxon>Alteromonadales</taxon>
        <taxon>Colwelliaceae</taxon>
        <taxon>Thalassotalea</taxon>
    </lineage>
</organism>
<name>A0A7Y0LDM1_9GAMM</name>
<proteinExistence type="predicted"/>
<protein>
    <submittedName>
        <fullName evidence="1">Uncharacterized protein</fullName>
    </submittedName>
</protein>
<evidence type="ECO:0000313" key="1">
    <source>
        <dbReference type="EMBL" id="NMP32610.1"/>
    </source>
</evidence>
<gene>
    <name evidence="1" type="ORF">HII17_13670</name>
</gene>
<sequence>MSNFCCAKTRSKPENLFLYGLPIWKLISFGVVCDLLPKLINTRYLQFSFLCFIEIRTNENGMKNWTVIAEPVRDEHSGICSYLNYLTAKNHKNHRGITRIIPIHNSVERYINNCISEVTQRNLERAKSKKGGRNITSYAQSFVFTLPPDIKLSDMQWYQVSKHIFSDLSDYLLVDKELLLKSCFINLHDQKNQHINLVVNKVINGEVKREIQRKGALKLLKKSFNAAVLKYSNINCLKYVPETQRTKRYSQFYFNENKAEINEKSRAVIEIVSGGAENNFPNKTIKKRARRLQC</sequence>
<dbReference type="EMBL" id="JABBXH010000004">
    <property type="protein sequence ID" value="NMP32610.1"/>
    <property type="molecule type" value="Genomic_DNA"/>
</dbReference>